<proteinExistence type="predicted"/>
<dbReference type="Proteomes" id="UP001143330">
    <property type="component" value="Unassembled WGS sequence"/>
</dbReference>
<reference evidence="4" key="1">
    <citation type="journal article" date="2014" name="Int. J. Syst. Evol. Microbiol.">
        <title>Complete genome sequence of Corynebacterium casei LMG S-19264T (=DSM 44701T), isolated from a smear-ripened cheese.</title>
        <authorList>
            <consortium name="US DOE Joint Genome Institute (JGI-PGF)"/>
            <person name="Walter F."/>
            <person name="Albersmeier A."/>
            <person name="Kalinowski J."/>
            <person name="Ruckert C."/>
        </authorList>
    </citation>
    <scope>NUCLEOTIDE SEQUENCE</scope>
    <source>
        <strain evidence="4">VKM B-2789</strain>
    </source>
</reference>
<dbReference type="InterPro" id="IPR008040">
    <property type="entry name" value="Hydant_A_N"/>
</dbReference>
<dbReference type="Pfam" id="PF05378">
    <property type="entry name" value="Hydant_A_N"/>
    <property type="match status" value="1"/>
</dbReference>
<dbReference type="GO" id="GO:0005829">
    <property type="term" value="C:cytosol"/>
    <property type="evidence" value="ECO:0007669"/>
    <property type="project" value="TreeGrafter"/>
</dbReference>
<evidence type="ECO:0000313" key="5">
    <source>
        <dbReference type="Proteomes" id="UP001143330"/>
    </source>
</evidence>
<dbReference type="PANTHER" id="PTHR11365:SF23">
    <property type="entry name" value="HYPOTHETICAL 5-OXOPROLINASE (EUROFUNG)-RELATED"/>
    <property type="match status" value="1"/>
</dbReference>
<sequence length="685" mass="73534">MRLACDTGGTFTDLVVENGEEIRLFKASTTPDDPVRGVLNALTLAAEHFGEDRTDFLARADMFIHGTTRAINAILTGNTARTAFLTTEGHPDVLVIREGGRIEPFNFTVPYPEPYVPRRLTFEIPERIEATGNIRTPLDEAAALAVIEKLKTLKVEAVAVCFLWSIVNAAHEKRMGELLAEHLPGVPFTLSHALNPTLREYRRASATAIDASLKPLMFDYLDSLTRRLREAGFAGRTLMVTSGGGIMDAEAVARAPIHSINSGPAMAPIAGRFYTDRDFDHAEAIVADTGGTTYDVSLVRDGRIPWTRETWIGQRFRGHMTGFPSVDVKSIGAGGGSIAWVDDGGLLRVGPQSAGSTPGPVAYGKGGTEPTVTDCSIILGYIDPDFFLGGTMVLDREAARKVLKEKIADRLGLSVEEAAASVLTLATEKMVGAIDEITINQGIDPSNAVLIGGGGAAGLNAVAVGRRLGCAGVLIPEAGSVLSAAGALMSDISSDYAQMHYTTSRRFAFDQVNAVLAELEARCKAFAEGPGAGALKVTTEFSVEARYMHQIWEIEVPMGLSRVKDEADLEALKEAFHATHKMIFEITDPDSDIEFVTWRAKVSCKIREGGTGRLPTQEVAAQIDKRPIYFSQTGWTNAQVLRFESMPPNAPVTGPAIIESSFTTVVVDPGTHALRTDGGGLKITF</sequence>
<feature type="domain" description="Hydantoinase A/oxoprolinase" evidence="1">
    <location>
        <begin position="203"/>
        <end position="495"/>
    </location>
</feature>
<dbReference type="RefSeq" id="WP_213360615.1">
    <property type="nucleotide sequence ID" value="NZ_BSFM01000017.1"/>
</dbReference>
<dbReference type="InterPro" id="IPR045079">
    <property type="entry name" value="Oxoprolinase-like"/>
</dbReference>
<dbReference type="EMBL" id="BSFM01000017">
    <property type="protein sequence ID" value="GLK86198.1"/>
    <property type="molecule type" value="Genomic_DNA"/>
</dbReference>
<evidence type="ECO:0000259" key="1">
    <source>
        <dbReference type="Pfam" id="PF01968"/>
    </source>
</evidence>
<evidence type="ECO:0000259" key="3">
    <source>
        <dbReference type="Pfam" id="PF19278"/>
    </source>
</evidence>
<protein>
    <submittedName>
        <fullName evidence="4">5-oxoprolinase</fullName>
    </submittedName>
</protein>
<evidence type="ECO:0000259" key="2">
    <source>
        <dbReference type="Pfam" id="PF05378"/>
    </source>
</evidence>
<dbReference type="PANTHER" id="PTHR11365">
    <property type="entry name" value="5-OXOPROLINASE RELATED"/>
    <property type="match status" value="1"/>
</dbReference>
<dbReference type="AlphaFoldDB" id="A0A9W6K3A6"/>
<dbReference type="GO" id="GO:0017168">
    <property type="term" value="F:5-oxoprolinase (ATP-hydrolyzing) activity"/>
    <property type="evidence" value="ECO:0007669"/>
    <property type="project" value="TreeGrafter"/>
</dbReference>
<keyword evidence="5" id="KW-1185">Reference proteome</keyword>
<feature type="domain" description="Hydantoinase/oxoprolinase N-terminal" evidence="2">
    <location>
        <begin position="2"/>
        <end position="182"/>
    </location>
</feature>
<dbReference type="SUPFAM" id="SSF53067">
    <property type="entry name" value="Actin-like ATPase domain"/>
    <property type="match status" value="1"/>
</dbReference>
<dbReference type="Pfam" id="PF19278">
    <property type="entry name" value="Hydant_A_C"/>
    <property type="match status" value="1"/>
</dbReference>
<gene>
    <name evidence="4" type="ORF">GCM10017653_42680</name>
</gene>
<evidence type="ECO:0000313" key="4">
    <source>
        <dbReference type="EMBL" id="GLK86198.1"/>
    </source>
</evidence>
<dbReference type="Pfam" id="PF01968">
    <property type="entry name" value="Hydantoinase_A"/>
    <property type="match status" value="1"/>
</dbReference>
<feature type="domain" description="Acetophenone carboxylase-like C-terminal" evidence="3">
    <location>
        <begin position="508"/>
        <end position="673"/>
    </location>
</feature>
<dbReference type="InterPro" id="IPR043129">
    <property type="entry name" value="ATPase_NBD"/>
</dbReference>
<comment type="caution">
    <text evidence="4">The sequence shown here is derived from an EMBL/GenBank/DDBJ whole genome shotgun (WGS) entry which is preliminary data.</text>
</comment>
<accession>A0A9W6K3A6</accession>
<dbReference type="GO" id="GO:0006749">
    <property type="term" value="P:glutathione metabolic process"/>
    <property type="evidence" value="ECO:0007669"/>
    <property type="project" value="TreeGrafter"/>
</dbReference>
<organism evidence="4 5">
    <name type="scientific">Ancylobacter defluvii</name>
    <dbReference type="NCBI Taxonomy" id="1282440"/>
    <lineage>
        <taxon>Bacteria</taxon>
        <taxon>Pseudomonadati</taxon>
        <taxon>Pseudomonadota</taxon>
        <taxon>Alphaproteobacteria</taxon>
        <taxon>Hyphomicrobiales</taxon>
        <taxon>Xanthobacteraceae</taxon>
        <taxon>Ancylobacter</taxon>
    </lineage>
</organism>
<reference evidence="4" key="2">
    <citation type="submission" date="2023-01" db="EMBL/GenBank/DDBJ databases">
        <authorList>
            <person name="Sun Q."/>
            <person name="Evtushenko L."/>
        </authorList>
    </citation>
    <scope>NUCLEOTIDE SEQUENCE</scope>
    <source>
        <strain evidence="4">VKM B-2789</strain>
    </source>
</reference>
<name>A0A9W6K3A6_9HYPH</name>
<dbReference type="InterPro" id="IPR002821">
    <property type="entry name" value="Hydantoinase_A"/>
</dbReference>
<dbReference type="InterPro" id="IPR049517">
    <property type="entry name" value="ACX-like_C"/>
</dbReference>